<feature type="domain" description="PWWP" evidence="1">
    <location>
        <begin position="46"/>
        <end position="86"/>
    </location>
</feature>
<reference evidence="2" key="1">
    <citation type="journal article" date="2021" name="Mol. Ecol. Resour.">
        <title>Apolygus lucorum genome provides insights into omnivorousness and mesophyll feeding.</title>
        <authorList>
            <person name="Liu Y."/>
            <person name="Liu H."/>
            <person name="Wang H."/>
            <person name="Huang T."/>
            <person name="Liu B."/>
            <person name="Yang B."/>
            <person name="Yin L."/>
            <person name="Li B."/>
            <person name="Zhang Y."/>
            <person name="Zhang S."/>
            <person name="Jiang F."/>
            <person name="Zhang X."/>
            <person name="Ren Y."/>
            <person name="Wang B."/>
            <person name="Wang S."/>
            <person name="Lu Y."/>
            <person name="Wu K."/>
            <person name="Fan W."/>
            <person name="Wang G."/>
        </authorList>
    </citation>
    <scope>NUCLEOTIDE SEQUENCE</scope>
    <source>
        <strain evidence="2">12Hb</strain>
    </source>
</reference>
<keyword evidence="3" id="KW-1185">Reference proteome</keyword>
<name>A0A8S9XNN8_APOLU</name>
<evidence type="ECO:0000259" key="1">
    <source>
        <dbReference type="Pfam" id="PF00855"/>
    </source>
</evidence>
<dbReference type="AlphaFoldDB" id="A0A8S9XNN8"/>
<dbReference type="OrthoDB" id="6381815at2759"/>
<dbReference type="SUPFAM" id="SSF63748">
    <property type="entry name" value="Tudor/PWWP/MBT"/>
    <property type="match status" value="1"/>
</dbReference>
<dbReference type="CDD" id="cd05162">
    <property type="entry name" value="PWWP"/>
    <property type="match status" value="1"/>
</dbReference>
<dbReference type="Pfam" id="PF00855">
    <property type="entry name" value="PWWP"/>
    <property type="match status" value="1"/>
</dbReference>
<dbReference type="Proteomes" id="UP000466442">
    <property type="component" value="Linkage Group LG5"/>
</dbReference>
<sequence>MEALRNHAMTDPRTYDVTMFSSPNSAKMSDMELGELEGEKIYNPEDVVWVKLSGMWWPAEVQDQAKLDPEVTEGLKKPPLCVVQFY</sequence>
<protein>
    <recommendedName>
        <fullName evidence="1">PWWP domain-containing protein</fullName>
    </recommendedName>
</protein>
<accession>A0A8S9XNN8</accession>
<proteinExistence type="predicted"/>
<evidence type="ECO:0000313" key="3">
    <source>
        <dbReference type="Proteomes" id="UP000466442"/>
    </source>
</evidence>
<organism evidence="2 3">
    <name type="scientific">Apolygus lucorum</name>
    <name type="common">Small green plant bug</name>
    <name type="synonym">Lygocoris lucorum</name>
    <dbReference type="NCBI Taxonomy" id="248454"/>
    <lineage>
        <taxon>Eukaryota</taxon>
        <taxon>Metazoa</taxon>
        <taxon>Ecdysozoa</taxon>
        <taxon>Arthropoda</taxon>
        <taxon>Hexapoda</taxon>
        <taxon>Insecta</taxon>
        <taxon>Pterygota</taxon>
        <taxon>Neoptera</taxon>
        <taxon>Paraneoptera</taxon>
        <taxon>Hemiptera</taxon>
        <taxon>Heteroptera</taxon>
        <taxon>Panheteroptera</taxon>
        <taxon>Cimicomorpha</taxon>
        <taxon>Miridae</taxon>
        <taxon>Mirini</taxon>
        <taxon>Apolygus</taxon>
    </lineage>
</organism>
<gene>
    <name evidence="2" type="ORF">GE061_013779</name>
</gene>
<dbReference type="InterPro" id="IPR000313">
    <property type="entry name" value="PWWP_dom"/>
</dbReference>
<evidence type="ECO:0000313" key="2">
    <source>
        <dbReference type="EMBL" id="KAF6210672.1"/>
    </source>
</evidence>
<dbReference type="EMBL" id="WIXP02000005">
    <property type="protein sequence ID" value="KAF6210672.1"/>
    <property type="molecule type" value="Genomic_DNA"/>
</dbReference>
<dbReference type="Gene3D" id="2.30.30.140">
    <property type="match status" value="1"/>
</dbReference>
<comment type="caution">
    <text evidence="2">The sequence shown here is derived from an EMBL/GenBank/DDBJ whole genome shotgun (WGS) entry which is preliminary data.</text>
</comment>